<organism evidence="1">
    <name type="scientific">Clostridioides difficile</name>
    <name type="common">Peptoclostridium difficile</name>
    <dbReference type="NCBI Taxonomy" id="1496"/>
    <lineage>
        <taxon>Bacteria</taxon>
        <taxon>Bacillati</taxon>
        <taxon>Bacillota</taxon>
        <taxon>Clostridia</taxon>
        <taxon>Peptostreptococcales</taxon>
        <taxon>Peptostreptococcaceae</taxon>
        <taxon>Clostridioides</taxon>
    </lineage>
</organism>
<dbReference type="EMBL" id="CAADAT010000004">
    <property type="protein sequence ID" value="VFD53498.1"/>
    <property type="molecule type" value="Genomic_DNA"/>
</dbReference>
<dbReference type="PROSITE" id="PS51257">
    <property type="entry name" value="PROKAR_LIPOPROTEIN"/>
    <property type="match status" value="1"/>
</dbReference>
<dbReference type="Proteomes" id="UP000346772">
    <property type="component" value="Unassembled WGS sequence"/>
</dbReference>
<dbReference type="KEGG" id="pdf:CD630DERM_24820"/>
<evidence type="ECO:0000313" key="7">
    <source>
        <dbReference type="Proteomes" id="UP000346772"/>
    </source>
</evidence>
<name>A0A031WGX7_CLODI</name>
<dbReference type="AlphaFoldDB" id="A0A031WGX7"/>
<reference evidence="4" key="4">
    <citation type="submission" date="2021-06" db="EMBL/GenBank/DDBJ databases">
        <authorList>
            <consortium name="NCBI Pathogen Detection Project"/>
        </authorList>
    </citation>
    <scope>NUCLEOTIDE SEQUENCE</scope>
    <source>
        <strain evidence="4">Clostridioides</strain>
    </source>
</reference>
<dbReference type="EMBL" id="CAADAN010000001">
    <property type="protein sequence ID" value="VFD29215.1"/>
    <property type="molecule type" value="Genomic_DNA"/>
</dbReference>
<reference evidence="1" key="1">
    <citation type="submission" date="2014-07" db="EMBL/GenBank/DDBJ databases">
        <authorList>
            <person name="Monot Marc"/>
        </authorList>
    </citation>
    <scope>NUCLEOTIDE SEQUENCE</scope>
    <source>
        <strain evidence="3">7032989</strain>
        <strain evidence="2">7032994</strain>
    </source>
</reference>
<dbReference type="EMBL" id="LK932407">
    <property type="protein sequence ID" value="CDS88724.1"/>
    <property type="molecule type" value="Genomic_DNA"/>
</dbReference>
<dbReference type="Pfam" id="PF07009">
    <property type="entry name" value="NusG_II"/>
    <property type="match status" value="1"/>
</dbReference>
<protein>
    <submittedName>
        <fullName evidence="1 5">Lipoprotein</fullName>
    </submittedName>
    <submittedName>
        <fullName evidence="4">NusG domain II-containing protein</fullName>
    </submittedName>
    <submittedName>
        <fullName evidence="2">Putative secreted protein</fullName>
    </submittedName>
</protein>
<evidence type="ECO:0000313" key="4">
    <source>
        <dbReference type="EMBL" id="HBH2619189.1"/>
    </source>
</evidence>
<dbReference type="Gene3D" id="2.60.320.10">
    <property type="entry name" value="N-utilization substance G protein NusG, insert domain"/>
    <property type="match status" value="1"/>
</dbReference>
<proteinExistence type="predicted"/>
<dbReference type="Proteomes" id="UP000411588">
    <property type="component" value="Unassembled WGS sequence"/>
</dbReference>
<dbReference type="PATRIC" id="fig|1496.1371.peg.215"/>
<dbReference type="CDD" id="cd09911">
    <property type="entry name" value="Lin0431_like"/>
    <property type="match status" value="1"/>
</dbReference>
<sequence length="123" mass="13702">MKKKDILLILGILVVITACYGIINVINSKNAGNIEIYVDNKLYKTVSINAKEEFKIENRGGYNIVKIHDKGVEIVDASCPDKVCVHTGFINKPSQSIVCIPNRVSIKINTNEKNDNQEDIISK</sequence>
<evidence type="ECO:0000313" key="5">
    <source>
        <dbReference type="EMBL" id="VFD29215.1"/>
    </source>
</evidence>
<keyword evidence="1" id="KW-0449">Lipoprotein</keyword>
<evidence type="ECO:0000313" key="6">
    <source>
        <dbReference type="EMBL" id="VFD53498.1"/>
    </source>
</evidence>
<evidence type="ECO:0000313" key="2">
    <source>
        <dbReference type="EMBL" id="CDS88724.1"/>
    </source>
</evidence>
<accession>A0A031WGX7</accession>
<dbReference type="InterPro" id="IPR038690">
    <property type="entry name" value="NusG_2_sf"/>
</dbReference>
<gene>
    <name evidence="3" type="ORF">BN1095_440045</name>
    <name evidence="1" type="ORF">BN1096_520220</name>
    <name evidence="2" type="ORF">BN1097_680183</name>
    <name evidence="4" type="ORF">KRQ00_000923</name>
    <name evidence="5" type="ORF">SAMEA1402399_00253</name>
    <name evidence="6" type="ORF">SAMEA1710456_00966</name>
</gene>
<evidence type="ECO:0000313" key="1">
    <source>
        <dbReference type="EMBL" id="CDS85320.1"/>
    </source>
</evidence>
<reference evidence="4" key="2">
    <citation type="journal article" date="2018" name="Genome Biol.">
        <title>SKESA: strategic k-mer extension for scrupulous assemblies.</title>
        <authorList>
            <person name="Souvorov A."/>
            <person name="Agarwala R."/>
            <person name="Lipman D.J."/>
        </authorList>
    </citation>
    <scope>NUCLEOTIDE SEQUENCE</scope>
    <source>
        <strain evidence="4">Clostridioides</strain>
    </source>
</reference>
<dbReference type="EMBL" id="DAEQIJ010000003">
    <property type="protein sequence ID" value="HBH2619189.1"/>
    <property type="molecule type" value="Genomic_DNA"/>
</dbReference>
<evidence type="ECO:0000313" key="3">
    <source>
        <dbReference type="EMBL" id="CDT33882.1"/>
    </source>
</evidence>
<dbReference type="Proteomes" id="UP000879542">
    <property type="component" value="Unassembled WGS sequence"/>
</dbReference>
<evidence type="ECO:0000313" key="8">
    <source>
        <dbReference type="Proteomes" id="UP000411588"/>
    </source>
</evidence>
<dbReference type="EMBL" id="LK932505">
    <property type="protein sequence ID" value="CDS85320.1"/>
    <property type="molecule type" value="Genomic_DNA"/>
</dbReference>
<dbReference type="EMBL" id="LK933116">
    <property type="protein sequence ID" value="CDT33882.1"/>
    <property type="molecule type" value="Genomic_DNA"/>
</dbReference>
<dbReference type="GeneID" id="66354881"/>
<reference evidence="7 8" key="3">
    <citation type="submission" date="2019-02" db="EMBL/GenBank/DDBJ databases">
        <authorList>
            <consortium name="Pathogen Informatics"/>
        </authorList>
    </citation>
    <scope>NUCLEOTIDE SEQUENCE [LARGE SCALE GENOMIC DNA]</scope>
    <source>
        <strain evidence="6 7">078GUE027</strain>
        <strain evidence="8">clo34</strain>
        <strain evidence="5">Clo34</strain>
    </source>
</reference>
<dbReference type="RefSeq" id="WP_003416526.1">
    <property type="nucleotide sequence ID" value="NZ_AP025558.1"/>
</dbReference>